<dbReference type="SUPFAM" id="SSF64356">
    <property type="entry name" value="SNARE-like"/>
    <property type="match status" value="1"/>
</dbReference>
<dbReference type="OrthoDB" id="1719357at2759"/>
<dbReference type="AlphaFoldDB" id="A0A830HQP8"/>
<dbReference type="GO" id="GO:0006888">
    <property type="term" value="P:endoplasmic reticulum to Golgi vesicle-mediated transport"/>
    <property type="evidence" value="ECO:0007669"/>
    <property type="project" value="InterPro"/>
</dbReference>
<evidence type="ECO:0000256" key="7">
    <source>
        <dbReference type="ARBA" id="ARBA00022927"/>
    </source>
</evidence>
<proteinExistence type="inferred from homology"/>
<evidence type="ECO:0000256" key="13">
    <source>
        <dbReference type="SAM" id="Phobius"/>
    </source>
</evidence>
<keyword evidence="10 12" id="KW-0175">Coiled coil</keyword>
<name>A0A830HQP8_9CHLO</name>
<evidence type="ECO:0000313" key="16">
    <source>
        <dbReference type="EMBL" id="GHP09332.1"/>
    </source>
</evidence>
<sequence length="231" mass="25894">MVKATLLARAADGLPLAEGLDTEKEAGLDVYKQQAKQLCRQLATQGPAIGSAYGQGPPSSSSASRMSVESGPYVFHSLIECGVVYMTICNKAYPKKLAFGFLEELQKEFNRQFGDQIETASRPYAFVKFDTFIQRMKKQYADARAQRNLDRLQAELSEVHSIMTRNISDVLGQGERLERVSAMSSNLAMESKRYAKKAQALSRQALMKKYVPIAVVGGIVFFTLLFRWYFY</sequence>
<feature type="domain" description="Longin" evidence="14">
    <location>
        <begin position="6"/>
        <end position="133"/>
    </location>
</feature>
<keyword evidence="8 13" id="KW-1133">Transmembrane helix</keyword>
<reference evidence="16" key="1">
    <citation type="submission" date="2020-10" db="EMBL/GenBank/DDBJ databases">
        <title>Unveiling of a novel bifunctional photoreceptor, Dualchrome1, isolated from a cosmopolitan green alga.</title>
        <authorList>
            <person name="Suzuki S."/>
            <person name="Kawachi M."/>
        </authorList>
    </citation>
    <scope>NUCLEOTIDE SEQUENCE</scope>
    <source>
        <strain evidence="16">NIES 2893</strain>
    </source>
</reference>
<evidence type="ECO:0000256" key="8">
    <source>
        <dbReference type="ARBA" id="ARBA00022989"/>
    </source>
</evidence>
<organism evidence="16 17">
    <name type="scientific">Pycnococcus provasolii</name>
    <dbReference type="NCBI Taxonomy" id="41880"/>
    <lineage>
        <taxon>Eukaryota</taxon>
        <taxon>Viridiplantae</taxon>
        <taxon>Chlorophyta</taxon>
        <taxon>Pseudoscourfieldiophyceae</taxon>
        <taxon>Pseudoscourfieldiales</taxon>
        <taxon>Pycnococcaceae</taxon>
        <taxon>Pycnococcus</taxon>
    </lineage>
</organism>
<dbReference type="PANTHER" id="PTHR45837">
    <property type="entry name" value="VESICLE-TRAFFICKING PROTEIN SEC22B"/>
    <property type="match status" value="1"/>
</dbReference>
<evidence type="ECO:0000256" key="4">
    <source>
        <dbReference type="ARBA" id="ARBA00022448"/>
    </source>
</evidence>
<dbReference type="GO" id="GO:0015031">
    <property type="term" value="P:protein transport"/>
    <property type="evidence" value="ECO:0007669"/>
    <property type="project" value="UniProtKB-KW"/>
</dbReference>
<dbReference type="GO" id="GO:0000139">
    <property type="term" value="C:Golgi membrane"/>
    <property type="evidence" value="ECO:0007669"/>
    <property type="project" value="UniProtKB-SubCell"/>
</dbReference>
<dbReference type="Proteomes" id="UP000660262">
    <property type="component" value="Unassembled WGS sequence"/>
</dbReference>
<dbReference type="GO" id="GO:0005789">
    <property type="term" value="C:endoplasmic reticulum membrane"/>
    <property type="evidence" value="ECO:0007669"/>
    <property type="project" value="UniProtKB-SubCell"/>
</dbReference>
<dbReference type="SMART" id="SM01270">
    <property type="entry name" value="Longin"/>
    <property type="match status" value="1"/>
</dbReference>
<accession>A0A830HQP8</accession>
<evidence type="ECO:0000256" key="12">
    <source>
        <dbReference type="PROSITE-ProRule" id="PRU00290"/>
    </source>
</evidence>
<dbReference type="CDD" id="cd14824">
    <property type="entry name" value="Longin"/>
    <property type="match status" value="1"/>
</dbReference>
<protein>
    <submittedName>
        <fullName evidence="16">SNAP receptor</fullName>
    </submittedName>
</protein>
<dbReference type="InterPro" id="IPR010908">
    <property type="entry name" value="Longin_dom"/>
</dbReference>
<dbReference type="Pfam" id="PF13774">
    <property type="entry name" value="Longin"/>
    <property type="match status" value="1"/>
</dbReference>
<dbReference type="GO" id="GO:0006890">
    <property type="term" value="P:retrograde vesicle-mediated transport, Golgi to endoplasmic reticulum"/>
    <property type="evidence" value="ECO:0007669"/>
    <property type="project" value="InterPro"/>
</dbReference>
<dbReference type="PROSITE" id="PS50892">
    <property type="entry name" value="V_SNARE"/>
    <property type="match status" value="1"/>
</dbReference>
<dbReference type="InterPro" id="IPR042855">
    <property type="entry name" value="V_SNARE_CC"/>
</dbReference>
<comment type="subcellular location">
    <subcellularLocation>
        <location evidence="1">Endoplasmic reticulum membrane</location>
        <topology evidence="1">Single-pass type IV membrane protein</topology>
    </subcellularLocation>
    <subcellularLocation>
        <location evidence="2">Golgi apparatus membrane</location>
    </subcellularLocation>
</comment>
<feature type="transmembrane region" description="Helical" evidence="13">
    <location>
        <begin position="210"/>
        <end position="230"/>
    </location>
</feature>
<evidence type="ECO:0000313" key="17">
    <source>
        <dbReference type="Proteomes" id="UP000660262"/>
    </source>
</evidence>
<evidence type="ECO:0000256" key="11">
    <source>
        <dbReference type="ARBA" id="ARBA00023136"/>
    </source>
</evidence>
<keyword evidence="17" id="KW-1185">Reference proteome</keyword>
<comment type="caution">
    <text evidence="16">The sequence shown here is derived from an EMBL/GenBank/DDBJ whole genome shotgun (WGS) entry which is preliminary data.</text>
</comment>
<evidence type="ECO:0000259" key="15">
    <source>
        <dbReference type="PROSITE" id="PS50892"/>
    </source>
</evidence>
<evidence type="ECO:0000256" key="6">
    <source>
        <dbReference type="ARBA" id="ARBA00022824"/>
    </source>
</evidence>
<gene>
    <name evidence="16" type="ORF">PPROV_000806800</name>
</gene>
<evidence type="ECO:0000256" key="9">
    <source>
        <dbReference type="ARBA" id="ARBA00023034"/>
    </source>
</evidence>
<feature type="domain" description="V-SNARE coiled-coil homology" evidence="15">
    <location>
        <begin position="148"/>
        <end position="208"/>
    </location>
</feature>
<keyword evidence="11 13" id="KW-0472">Membrane</keyword>
<evidence type="ECO:0000256" key="10">
    <source>
        <dbReference type="ARBA" id="ARBA00023054"/>
    </source>
</evidence>
<dbReference type="Pfam" id="PF00957">
    <property type="entry name" value="Synaptobrevin"/>
    <property type="match status" value="1"/>
</dbReference>
<dbReference type="EMBL" id="BNJQ01000024">
    <property type="protein sequence ID" value="GHP09332.1"/>
    <property type="molecule type" value="Genomic_DNA"/>
</dbReference>
<dbReference type="Gene3D" id="1.20.5.110">
    <property type="match status" value="1"/>
</dbReference>
<keyword evidence="9" id="KW-0333">Golgi apparatus</keyword>
<dbReference type="GO" id="GO:0005484">
    <property type="term" value="F:SNAP receptor activity"/>
    <property type="evidence" value="ECO:0007669"/>
    <property type="project" value="InterPro"/>
</dbReference>
<dbReference type="InterPro" id="IPR011012">
    <property type="entry name" value="Longin-like_dom_sf"/>
</dbReference>
<dbReference type="CDD" id="cd15866">
    <property type="entry name" value="R-SNARE_SEC22"/>
    <property type="match status" value="1"/>
</dbReference>
<keyword evidence="6" id="KW-0256">Endoplasmic reticulum</keyword>
<keyword evidence="7" id="KW-0653">Protein transport</keyword>
<dbReference type="PROSITE" id="PS50859">
    <property type="entry name" value="LONGIN"/>
    <property type="match status" value="1"/>
</dbReference>
<evidence type="ECO:0000256" key="2">
    <source>
        <dbReference type="ARBA" id="ARBA00004394"/>
    </source>
</evidence>
<keyword evidence="16" id="KW-0675">Receptor</keyword>
<keyword evidence="4" id="KW-0813">Transport</keyword>
<dbReference type="Gene3D" id="3.30.450.50">
    <property type="entry name" value="Longin domain"/>
    <property type="match status" value="1"/>
</dbReference>
<keyword evidence="5 13" id="KW-0812">Transmembrane</keyword>
<dbReference type="InterPro" id="IPR044565">
    <property type="entry name" value="Sec22"/>
</dbReference>
<dbReference type="SUPFAM" id="SSF58038">
    <property type="entry name" value="SNARE fusion complex"/>
    <property type="match status" value="1"/>
</dbReference>
<evidence type="ECO:0000256" key="1">
    <source>
        <dbReference type="ARBA" id="ARBA00004163"/>
    </source>
</evidence>
<evidence type="ECO:0000256" key="5">
    <source>
        <dbReference type="ARBA" id="ARBA00022692"/>
    </source>
</evidence>
<evidence type="ECO:0000256" key="3">
    <source>
        <dbReference type="ARBA" id="ARBA00008025"/>
    </source>
</evidence>
<comment type="similarity">
    <text evidence="3">Belongs to the synaptobrevin family.</text>
</comment>
<evidence type="ECO:0000259" key="14">
    <source>
        <dbReference type="PROSITE" id="PS50859"/>
    </source>
</evidence>